<organism evidence="1 2">
    <name type="scientific">Cylindrobasidium torrendii FP15055 ss-10</name>
    <dbReference type="NCBI Taxonomy" id="1314674"/>
    <lineage>
        <taxon>Eukaryota</taxon>
        <taxon>Fungi</taxon>
        <taxon>Dikarya</taxon>
        <taxon>Basidiomycota</taxon>
        <taxon>Agaricomycotina</taxon>
        <taxon>Agaricomycetes</taxon>
        <taxon>Agaricomycetidae</taxon>
        <taxon>Agaricales</taxon>
        <taxon>Marasmiineae</taxon>
        <taxon>Physalacriaceae</taxon>
        <taxon>Cylindrobasidium</taxon>
    </lineage>
</organism>
<dbReference type="OrthoDB" id="3125141at2759"/>
<gene>
    <name evidence="1" type="ORF">CYLTODRAFT_296292</name>
</gene>
<reference evidence="1 2" key="1">
    <citation type="journal article" date="2015" name="Fungal Genet. Biol.">
        <title>Evolution of novel wood decay mechanisms in Agaricales revealed by the genome sequences of Fistulina hepatica and Cylindrobasidium torrendii.</title>
        <authorList>
            <person name="Floudas D."/>
            <person name="Held B.W."/>
            <person name="Riley R."/>
            <person name="Nagy L.G."/>
            <person name="Koehler G."/>
            <person name="Ransdell A.S."/>
            <person name="Younus H."/>
            <person name="Chow J."/>
            <person name="Chiniquy J."/>
            <person name="Lipzen A."/>
            <person name="Tritt A."/>
            <person name="Sun H."/>
            <person name="Haridas S."/>
            <person name="LaButti K."/>
            <person name="Ohm R.A."/>
            <person name="Kues U."/>
            <person name="Blanchette R.A."/>
            <person name="Grigoriev I.V."/>
            <person name="Minto R.E."/>
            <person name="Hibbett D.S."/>
        </authorList>
    </citation>
    <scope>NUCLEOTIDE SEQUENCE [LARGE SCALE GENOMIC DNA]</scope>
    <source>
        <strain evidence="1 2">FP15055 ss-10</strain>
    </source>
</reference>
<evidence type="ECO:0000313" key="1">
    <source>
        <dbReference type="EMBL" id="KIY67329.1"/>
    </source>
</evidence>
<proteinExistence type="predicted"/>
<name>A0A0D7BAY1_9AGAR</name>
<protein>
    <submittedName>
        <fullName evidence="1">Uncharacterized protein</fullName>
    </submittedName>
</protein>
<accession>A0A0D7BAY1</accession>
<evidence type="ECO:0000313" key="2">
    <source>
        <dbReference type="Proteomes" id="UP000054007"/>
    </source>
</evidence>
<keyword evidence="2" id="KW-1185">Reference proteome</keyword>
<dbReference type="AlphaFoldDB" id="A0A0D7BAY1"/>
<dbReference type="EMBL" id="KN880529">
    <property type="protein sequence ID" value="KIY67329.1"/>
    <property type="molecule type" value="Genomic_DNA"/>
</dbReference>
<sequence length="297" mass="33442">MRWKDCRKWSFQRPGWKATKEERSDYSSITTISAAIDLVMKTALSTAAGVVPASSGTMDEVPLFPLPILSINDLPDDHPRSLRRCANLAFTSGYLSPEMRASDTLVPILRGLLYVPGCCTSEYPDACNRTRETVFTSRMIIDGLPEKMWPLVTIALPRSWSGRTCAEDVQEATEALAHAFQPTLEFLLSLHRVIPASDPKRLPDWVLLCGFYYTSQGIHVRSHRPEWDSDAGDWKFQSVGGGVGTSRLLHRCESFQVGRLIWVLLMVQRCMYEVKQGISEWLSDYGELFRAHGLISL</sequence>
<dbReference type="Proteomes" id="UP000054007">
    <property type="component" value="Unassembled WGS sequence"/>
</dbReference>
<dbReference type="STRING" id="1314674.A0A0D7BAY1"/>